<organism evidence="8">
    <name type="scientific">Lactobacillus delbrueckii subsp. lactis</name>
    <dbReference type="NCBI Taxonomy" id="29397"/>
    <lineage>
        <taxon>Bacteria</taxon>
        <taxon>Bacillati</taxon>
        <taxon>Bacillota</taxon>
        <taxon>Bacilli</taxon>
        <taxon>Lactobacillales</taxon>
        <taxon>Lactobacillaceae</taxon>
        <taxon>Lactobacillus</taxon>
    </lineage>
</organism>
<dbReference type="GO" id="GO:0008483">
    <property type="term" value="F:transaminase activity"/>
    <property type="evidence" value="ECO:0007669"/>
    <property type="project" value="UniProtKB-KW"/>
</dbReference>
<protein>
    <recommendedName>
        <fullName evidence="6">Aminotransferase</fullName>
        <ecNumber evidence="6">2.6.1.-</ecNumber>
    </recommendedName>
</protein>
<dbReference type="GO" id="GO:0006520">
    <property type="term" value="P:amino acid metabolic process"/>
    <property type="evidence" value="ECO:0007669"/>
    <property type="project" value="InterPro"/>
</dbReference>
<dbReference type="InterPro" id="IPR050596">
    <property type="entry name" value="AspAT/PAT-like"/>
</dbReference>
<evidence type="ECO:0000256" key="4">
    <source>
        <dbReference type="ARBA" id="ARBA00022679"/>
    </source>
</evidence>
<dbReference type="InterPro" id="IPR015421">
    <property type="entry name" value="PyrdxlP-dep_Trfase_major"/>
</dbReference>
<dbReference type="CDD" id="cd00609">
    <property type="entry name" value="AAT_like"/>
    <property type="match status" value="1"/>
</dbReference>
<dbReference type="PANTHER" id="PTHR46383">
    <property type="entry name" value="ASPARTATE AMINOTRANSFERASE"/>
    <property type="match status" value="1"/>
</dbReference>
<dbReference type="RefSeq" id="WP_231542215.1">
    <property type="nucleotide sequence ID" value="NZ_JAJNVF010000004.1"/>
</dbReference>
<keyword evidence="5" id="KW-0663">Pyridoxal phosphate</keyword>
<dbReference type="InterPro" id="IPR004838">
    <property type="entry name" value="NHTrfase_class1_PyrdxlP-BS"/>
</dbReference>
<name>A0A3G6JE09_LACDL</name>
<dbReference type="SUPFAM" id="SSF53383">
    <property type="entry name" value="PLP-dependent transferases"/>
    <property type="match status" value="1"/>
</dbReference>
<comment type="similarity">
    <text evidence="2 6">Belongs to the class-I pyridoxal-phosphate-dependent aminotransferase family.</text>
</comment>
<dbReference type="Pfam" id="PF00155">
    <property type="entry name" value="Aminotran_1_2"/>
    <property type="match status" value="1"/>
</dbReference>
<dbReference type="Gene3D" id="3.90.1150.10">
    <property type="entry name" value="Aspartate Aminotransferase, domain 1"/>
    <property type="match status" value="1"/>
</dbReference>
<evidence type="ECO:0000256" key="3">
    <source>
        <dbReference type="ARBA" id="ARBA00022576"/>
    </source>
</evidence>
<comment type="cofactor">
    <cofactor evidence="1 6">
        <name>pyridoxal 5'-phosphate</name>
        <dbReference type="ChEBI" id="CHEBI:597326"/>
    </cofactor>
</comment>
<dbReference type="InterPro" id="IPR004839">
    <property type="entry name" value="Aminotransferase_I/II_large"/>
</dbReference>
<dbReference type="PROSITE" id="PS00105">
    <property type="entry name" value="AA_TRANSFER_CLASS_1"/>
    <property type="match status" value="1"/>
</dbReference>
<accession>A0A3G6JE09</accession>
<evidence type="ECO:0000256" key="2">
    <source>
        <dbReference type="ARBA" id="ARBA00007441"/>
    </source>
</evidence>
<proteinExistence type="inferred from homology"/>
<dbReference type="Gene3D" id="3.40.640.10">
    <property type="entry name" value="Type I PLP-dependent aspartate aminotransferase-like (Major domain)"/>
    <property type="match status" value="1"/>
</dbReference>
<evidence type="ECO:0000256" key="6">
    <source>
        <dbReference type="RuleBase" id="RU000481"/>
    </source>
</evidence>
<sequence length="393" mass="42664">MPETDPNLRDLGNRNLAKIAPSAIRAFDEEISQIPGIIKLTLGEPDFAVPDHVKRAAIRGIEADDSHYGPSKGKLALREAISKYLAASRQVDYDPETEVIVTDGATEAITATLLGLLNPGDKVLVPTPVFSLYFTNIEMAGGEVVMIDTSDTGFNLTPERLEAEIEAAGDQVKAIMLNYPCNPTGRTYSKAKLTALAEVIKKHHLLAICDEIYSELTYDQEHFSLATLLPGQVILISGLSKSHAMTGYRLGYIAAPASLLPNVAKAHSFMVTCVDNIAQDAAIEALTKGLDDPKEFKAAYQRRRDFMVDNLTKLGFEMAVPQGAFYIFAKIPEKFGSDDFAFAKDVAKKARVGLIPGIVFGKGSAGYVRFSYAAADDKLAEVVKRLGEYVAQL</sequence>
<gene>
    <name evidence="8" type="ORF">DQL93_05765</name>
</gene>
<dbReference type="AlphaFoldDB" id="A0A3G6JE09"/>
<dbReference type="InterPro" id="IPR015424">
    <property type="entry name" value="PyrdxlP-dep_Trfase"/>
</dbReference>
<evidence type="ECO:0000256" key="1">
    <source>
        <dbReference type="ARBA" id="ARBA00001933"/>
    </source>
</evidence>
<dbReference type="EMBL" id="CP031023">
    <property type="protein sequence ID" value="AZA16093.1"/>
    <property type="molecule type" value="Genomic_DNA"/>
</dbReference>
<dbReference type="EC" id="2.6.1.-" evidence="6"/>
<feature type="domain" description="Aminotransferase class I/classII large" evidence="7">
    <location>
        <begin position="37"/>
        <end position="385"/>
    </location>
</feature>
<evidence type="ECO:0000313" key="8">
    <source>
        <dbReference type="EMBL" id="AZA16093.1"/>
    </source>
</evidence>
<evidence type="ECO:0000259" key="7">
    <source>
        <dbReference type="Pfam" id="PF00155"/>
    </source>
</evidence>
<evidence type="ECO:0000256" key="5">
    <source>
        <dbReference type="ARBA" id="ARBA00022898"/>
    </source>
</evidence>
<keyword evidence="3 6" id="KW-0032">Aminotransferase</keyword>
<reference evidence="8" key="1">
    <citation type="submission" date="2018-07" db="EMBL/GenBank/DDBJ databases">
        <authorList>
            <person name="Somerville V."/>
        </authorList>
    </citation>
    <scope>NUCLEOTIDE SEQUENCE</scope>
    <source>
        <strain evidence="8">NWC_2_2</strain>
    </source>
</reference>
<keyword evidence="4 6" id="KW-0808">Transferase</keyword>
<dbReference type="GO" id="GO:0030170">
    <property type="term" value="F:pyridoxal phosphate binding"/>
    <property type="evidence" value="ECO:0007669"/>
    <property type="project" value="InterPro"/>
</dbReference>
<dbReference type="PANTHER" id="PTHR46383:SF4">
    <property type="entry name" value="AMINOTRANSFERASE"/>
    <property type="match status" value="1"/>
</dbReference>
<dbReference type="InterPro" id="IPR015422">
    <property type="entry name" value="PyrdxlP-dep_Trfase_small"/>
</dbReference>